<dbReference type="AlphaFoldDB" id="A0A366FE38"/>
<organism evidence="1 2">
    <name type="scientific">Roseiarcus fermentans</name>
    <dbReference type="NCBI Taxonomy" id="1473586"/>
    <lineage>
        <taxon>Bacteria</taxon>
        <taxon>Pseudomonadati</taxon>
        <taxon>Pseudomonadota</taxon>
        <taxon>Alphaproteobacteria</taxon>
        <taxon>Hyphomicrobiales</taxon>
        <taxon>Roseiarcaceae</taxon>
        <taxon>Roseiarcus</taxon>
    </lineage>
</organism>
<evidence type="ECO:0000313" key="1">
    <source>
        <dbReference type="EMBL" id="RBP12877.1"/>
    </source>
</evidence>
<sequence length="147" mass="15278">MRLALVLAFAAALDDASAEASISWRWTCSGPGFEAKGELTTADAPDTDGFYAITAIAGEANGVAITGLQPAGTAIPGNDGWPVDGLVRDRPPELSAGGFGFTLSDGSHANPFYGARFDPPGFLAVITNPAKGEWREPRVEFKAVRAP</sequence>
<gene>
    <name evidence="1" type="ORF">DFR50_11366</name>
</gene>
<comment type="caution">
    <text evidence="1">The sequence shown here is derived from an EMBL/GenBank/DDBJ whole genome shotgun (WGS) entry which is preliminary data.</text>
</comment>
<dbReference type="OrthoDB" id="8547602at2"/>
<evidence type="ECO:0000313" key="2">
    <source>
        <dbReference type="Proteomes" id="UP000253529"/>
    </source>
</evidence>
<name>A0A366FE38_9HYPH</name>
<protein>
    <submittedName>
        <fullName evidence="1">Uncharacterized protein</fullName>
    </submittedName>
</protein>
<dbReference type="EMBL" id="QNRK01000013">
    <property type="protein sequence ID" value="RBP12877.1"/>
    <property type="molecule type" value="Genomic_DNA"/>
</dbReference>
<proteinExistence type="predicted"/>
<reference evidence="1 2" key="1">
    <citation type="submission" date="2018-06" db="EMBL/GenBank/DDBJ databases">
        <title>Genomic Encyclopedia of Type Strains, Phase IV (KMG-IV): sequencing the most valuable type-strain genomes for metagenomic binning, comparative biology and taxonomic classification.</title>
        <authorList>
            <person name="Goeker M."/>
        </authorList>
    </citation>
    <scope>NUCLEOTIDE SEQUENCE [LARGE SCALE GENOMIC DNA]</scope>
    <source>
        <strain evidence="1 2">DSM 24875</strain>
    </source>
</reference>
<dbReference type="Proteomes" id="UP000253529">
    <property type="component" value="Unassembled WGS sequence"/>
</dbReference>
<dbReference type="RefSeq" id="WP_147262754.1">
    <property type="nucleotide sequence ID" value="NZ_QNRK01000013.1"/>
</dbReference>
<keyword evidence="2" id="KW-1185">Reference proteome</keyword>
<accession>A0A366FE38</accession>